<dbReference type="InterPro" id="IPR050546">
    <property type="entry name" value="Glycosyl_Hydrlase_16"/>
</dbReference>
<evidence type="ECO:0000256" key="14">
    <source>
        <dbReference type="SAM" id="Phobius"/>
    </source>
</evidence>
<evidence type="ECO:0000256" key="5">
    <source>
        <dbReference type="ARBA" id="ARBA00022679"/>
    </source>
</evidence>
<proteinExistence type="inferred from homology"/>
<sequence length="543" mass="58976">MRLPASIRAPAAALLAWSAFAGQAAAQVTTDCFPMNETCPPNPALGMEIGQNFNTSPNINIWETKVGPITYDVNKGALFRLAKQGDAPTLVSKFYYFWGRTEVHMKAARGRGIISSVMLLSDNLDEIDWEFFGTNSTIAQTNYYGKGIIPEISNGGYHNVPGNVHDDYHNYTTVWTKDFLDFYFNGERVRRVLAQDANNTYYYPQTPMRLYLGIWAGGDPRLPKGTREWAGGDTDYSQGPFDMWVKSVHVTDYSSGRQYEYMDRSGSWESIKIHEGNSTVFEILNAPPEKTFADKWNELPESAKIAVYAGGSGFIGLLVFSALFYCIRQRRRGAREAKAAEARAEAERLELERFKKAGVDPDSFASTASEYNAKEMRAGGLADNDSYSVPPSPSLHAATPASPLDSNLSGGPPPLAAAALARGNMHSPGPHSPRGPPSPRLPPPGSPHGAPPGYYPDRQANQSPAPSMGSGGPRSPTFPPNRSYTGSPGPRHQQYPPGSPHDFPRSGSPAQYPPRSNTMDGYGNGQGGYGPAGGYYGPNGGQR</sequence>
<keyword evidence="11" id="KW-0961">Cell wall biogenesis/degradation</keyword>
<organism evidence="17 18">
    <name type="scientific">Humicola insolens</name>
    <name type="common">Soft-rot fungus</name>
    <dbReference type="NCBI Taxonomy" id="85995"/>
    <lineage>
        <taxon>Eukaryota</taxon>
        <taxon>Fungi</taxon>
        <taxon>Dikarya</taxon>
        <taxon>Ascomycota</taxon>
        <taxon>Pezizomycotina</taxon>
        <taxon>Sordariomycetes</taxon>
        <taxon>Sordariomycetidae</taxon>
        <taxon>Sordariales</taxon>
        <taxon>Chaetomiaceae</taxon>
        <taxon>Mycothermus</taxon>
    </lineage>
</organism>
<comment type="subcellular location">
    <subcellularLocation>
        <location evidence="2">Membrane</location>
    </subcellularLocation>
</comment>
<reference evidence="17 18" key="1">
    <citation type="journal article" date="2024" name="Commun. Biol.">
        <title>Comparative genomic analysis of thermophilic fungi reveals convergent evolutionary adaptations and gene losses.</title>
        <authorList>
            <person name="Steindorff A.S."/>
            <person name="Aguilar-Pontes M.V."/>
            <person name="Robinson A.J."/>
            <person name="Andreopoulos B."/>
            <person name="LaButti K."/>
            <person name="Kuo A."/>
            <person name="Mondo S."/>
            <person name="Riley R."/>
            <person name="Otillar R."/>
            <person name="Haridas S."/>
            <person name="Lipzen A."/>
            <person name="Grimwood J."/>
            <person name="Schmutz J."/>
            <person name="Clum A."/>
            <person name="Reid I.D."/>
            <person name="Moisan M.C."/>
            <person name="Butler G."/>
            <person name="Nguyen T.T.M."/>
            <person name="Dewar K."/>
            <person name="Conant G."/>
            <person name="Drula E."/>
            <person name="Henrissat B."/>
            <person name="Hansel C."/>
            <person name="Singer S."/>
            <person name="Hutchinson M.I."/>
            <person name="de Vries R.P."/>
            <person name="Natvig D.O."/>
            <person name="Powell A.J."/>
            <person name="Tsang A."/>
            <person name="Grigoriev I.V."/>
        </authorList>
    </citation>
    <scope>NUCLEOTIDE SEQUENCE [LARGE SCALE GENOMIC DNA]</scope>
    <source>
        <strain evidence="17 18">CBS 620.91</strain>
    </source>
</reference>
<dbReference type="EMBL" id="JAZGSY010000065">
    <property type="protein sequence ID" value="KAL1841740.1"/>
    <property type="molecule type" value="Genomic_DNA"/>
</dbReference>
<comment type="catalytic activity">
    <reaction evidence="1">
        <text>Random endo-hydrolysis of N-acetyl-beta-D-glucosaminide (1-&gt;4)-beta-linkages in chitin and chitodextrins.</text>
        <dbReference type="EC" id="3.2.1.14"/>
    </reaction>
</comment>
<keyword evidence="4" id="KW-0328">Glycosyltransferase</keyword>
<dbReference type="PANTHER" id="PTHR10963">
    <property type="entry name" value="GLYCOSYL HYDROLASE-RELATED"/>
    <property type="match status" value="1"/>
</dbReference>
<evidence type="ECO:0000256" key="1">
    <source>
        <dbReference type="ARBA" id="ARBA00000822"/>
    </source>
</evidence>
<evidence type="ECO:0000256" key="6">
    <source>
        <dbReference type="ARBA" id="ARBA00022729"/>
    </source>
</evidence>
<evidence type="ECO:0000256" key="10">
    <source>
        <dbReference type="ARBA" id="ARBA00023295"/>
    </source>
</evidence>
<comment type="caution">
    <text evidence="17">The sequence shown here is derived from an EMBL/GenBank/DDBJ whole genome shotgun (WGS) entry which is preliminary data.</text>
</comment>
<dbReference type="SUPFAM" id="SSF49899">
    <property type="entry name" value="Concanavalin A-like lectins/glucanases"/>
    <property type="match status" value="1"/>
</dbReference>
<accession>A0ABR3VIL4</accession>
<evidence type="ECO:0000256" key="2">
    <source>
        <dbReference type="ARBA" id="ARBA00004370"/>
    </source>
</evidence>
<evidence type="ECO:0000256" key="13">
    <source>
        <dbReference type="SAM" id="MobiDB-lite"/>
    </source>
</evidence>
<evidence type="ECO:0000313" key="18">
    <source>
        <dbReference type="Proteomes" id="UP001583172"/>
    </source>
</evidence>
<feature type="compositionally biased region" description="Pro residues" evidence="13">
    <location>
        <begin position="430"/>
        <end position="454"/>
    </location>
</feature>
<feature type="domain" description="GH16" evidence="16">
    <location>
        <begin position="35"/>
        <end position="245"/>
    </location>
</feature>
<evidence type="ECO:0000259" key="16">
    <source>
        <dbReference type="PROSITE" id="PS51762"/>
    </source>
</evidence>
<evidence type="ECO:0000256" key="9">
    <source>
        <dbReference type="ARBA" id="ARBA00023180"/>
    </source>
</evidence>
<dbReference type="PROSITE" id="PS51762">
    <property type="entry name" value="GH16_2"/>
    <property type="match status" value="1"/>
</dbReference>
<evidence type="ECO:0000256" key="4">
    <source>
        <dbReference type="ARBA" id="ARBA00022676"/>
    </source>
</evidence>
<evidence type="ECO:0000256" key="7">
    <source>
        <dbReference type="ARBA" id="ARBA00022801"/>
    </source>
</evidence>
<dbReference type="Pfam" id="PF00722">
    <property type="entry name" value="Glyco_hydro_16"/>
    <property type="match status" value="1"/>
</dbReference>
<dbReference type="Gene3D" id="2.60.120.200">
    <property type="match status" value="1"/>
</dbReference>
<keyword evidence="8 14" id="KW-0472">Membrane</keyword>
<keyword evidence="18" id="KW-1185">Reference proteome</keyword>
<dbReference type="InterPro" id="IPR000757">
    <property type="entry name" value="Beta-glucanase-like"/>
</dbReference>
<dbReference type="InterPro" id="IPR013320">
    <property type="entry name" value="ConA-like_dom_sf"/>
</dbReference>
<keyword evidence="14" id="KW-1133">Transmembrane helix</keyword>
<keyword evidence="6 15" id="KW-0732">Signal</keyword>
<keyword evidence="9" id="KW-0325">Glycoprotein</keyword>
<keyword evidence="5" id="KW-0808">Transferase</keyword>
<evidence type="ECO:0000256" key="12">
    <source>
        <dbReference type="ARBA" id="ARBA00038074"/>
    </source>
</evidence>
<feature type="signal peptide" evidence="15">
    <location>
        <begin position="1"/>
        <end position="26"/>
    </location>
</feature>
<keyword evidence="14" id="KW-0812">Transmembrane</keyword>
<keyword evidence="7" id="KW-0378">Hydrolase</keyword>
<feature type="transmembrane region" description="Helical" evidence="14">
    <location>
        <begin position="305"/>
        <end position="327"/>
    </location>
</feature>
<evidence type="ECO:0000256" key="15">
    <source>
        <dbReference type="SAM" id="SignalP"/>
    </source>
</evidence>
<feature type="chain" id="PRO_5046073818" description="chitinase" evidence="15">
    <location>
        <begin position="27"/>
        <end position="543"/>
    </location>
</feature>
<dbReference type="EC" id="3.2.1.14" evidence="3"/>
<keyword evidence="10" id="KW-0326">Glycosidase</keyword>
<dbReference type="Proteomes" id="UP001583172">
    <property type="component" value="Unassembled WGS sequence"/>
</dbReference>
<dbReference type="CDD" id="cd02183">
    <property type="entry name" value="GH16_fungal_CRH1_transglycosylase"/>
    <property type="match status" value="1"/>
</dbReference>
<feature type="region of interest" description="Disordered" evidence="13">
    <location>
        <begin position="381"/>
        <end position="543"/>
    </location>
</feature>
<evidence type="ECO:0000313" key="17">
    <source>
        <dbReference type="EMBL" id="KAL1841740.1"/>
    </source>
</evidence>
<protein>
    <recommendedName>
        <fullName evidence="3">chitinase</fullName>
        <ecNumber evidence="3">3.2.1.14</ecNumber>
    </recommendedName>
</protein>
<evidence type="ECO:0000256" key="8">
    <source>
        <dbReference type="ARBA" id="ARBA00023136"/>
    </source>
</evidence>
<evidence type="ECO:0000256" key="3">
    <source>
        <dbReference type="ARBA" id="ARBA00012729"/>
    </source>
</evidence>
<gene>
    <name evidence="17" type="ORF">VTJ49DRAFT_6654</name>
</gene>
<comment type="similarity">
    <text evidence="12">Belongs to the glycosyl hydrolase 16 family. CRH1 subfamily.</text>
</comment>
<feature type="compositionally biased region" description="Gly residues" evidence="13">
    <location>
        <begin position="522"/>
        <end position="543"/>
    </location>
</feature>
<evidence type="ECO:0000256" key="11">
    <source>
        <dbReference type="ARBA" id="ARBA00023316"/>
    </source>
</evidence>
<name>A0ABR3VIL4_HUMIN</name>
<dbReference type="PANTHER" id="PTHR10963:SF27">
    <property type="entry name" value="GLYCOSIDASE-RELATED"/>
    <property type="match status" value="1"/>
</dbReference>